<organism evidence="2">
    <name type="scientific">uncultured bacterium lac193</name>
    <dbReference type="NCBI Taxonomy" id="1447243"/>
    <lineage>
        <taxon>Bacteria</taxon>
        <taxon>environmental samples</taxon>
    </lineage>
</organism>
<name>X2L8D4_9BACT</name>
<accession>X2L8D4</accession>
<dbReference type="Pfam" id="PF07238">
    <property type="entry name" value="PilZ"/>
    <property type="match status" value="1"/>
</dbReference>
<protein>
    <recommendedName>
        <fullName evidence="1">PilZ domain-containing protein</fullName>
    </recommendedName>
</protein>
<dbReference type="AlphaFoldDB" id="X2L8D4"/>
<sequence length="113" mass="12105">MGDRRIRPRFDIVGDLWGSLETVLPLTLKNVSRGGALIHSHVPLPSQSVHRLAFHARGHDLSVPVRVSHVDAVASADGERAYLIGVEFLAAQPALLELIEQWLAAGEGEAAGA</sequence>
<feature type="domain" description="PilZ" evidence="1">
    <location>
        <begin position="25"/>
        <end position="104"/>
    </location>
</feature>
<evidence type="ECO:0000259" key="1">
    <source>
        <dbReference type="Pfam" id="PF07238"/>
    </source>
</evidence>
<reference evidence="2" key="1">
    <citation type="submission" date="2013-10" db="EMBL/GenBank/DDBJ databases">
        <title>Functional metagenomics reveals novel beta-galactosidases not predictable from gene sequences.</title>
        <authorList>
            <person name="Cheng J."/>
            <person name="Engel K."/>
            <person name="Romantsov T."/>
            <person name="Neufeld J.D."/>
            <person name="Rose D.R."/>
            <person name="Charles T.C."/>
        </authorList>
    </citation>
    <scope>NUCLEOTIDE SEQUENCE</scope>
</reference>
<dbReference type="InterPro" id="IPR009875">
    <property type="entry name" value="PilZ_domain"/>
</dbReference>
<dbReference type="Gene3D" id="2.40.10.220">
    <property type="entry name" value="predicted glycosyltransferase like domains"/>
    <property type="match status" value="1"/>
</dbReference>
<dbReference type="EMBL" id="KF796608">
    <property type="protein sequence ID" value="AHN98014.1"/>
    <property type="molecule type" value="Genomic_DNA"/>
</dbReference>
<evidence type="ECO:0000313" key="2">
    <source>
        <dbReference type="EMBL" id="AHN98014.1"/>
    </source>
</evidence>
<dbReference type="GO" id="GO:0035438">
    <property type="term" value="F:cyclic-di-GMP binding"/>
    <property type="evidence" value="ECO:0007669"/>
    <property type="project" value="InterPro"/>
</dbReference>
<proteinExistence type="predicted"/>